<keyword evidence="1" id="KW-0808">Transferase</keyword>
<gene>
    <name evidence="1" type="ORF">Tci_866595</name>
</gene>
<evidence type="ECO:0000313" key="1">
    <source>
        <dbReference type="EMBL" id="GFC94625.1"/>
    </source>
</evidence>
<keyword evidence="1" id="KW-0548">Nucleotidyltransferase</keyword>
<feature type="non-terminal residue" evidence="1">
    <location>
        <position position="87"/>
    </location>
</feature>
<sequence length="87" mass="9783">VLFLAQLTKQESKLKRLEDVPVIQDFPEVFREELPGLSPPKQVEFRIDLILGAAPVARAPYRLAPSEMKELSGQLKELAGQLKELSK</sequence>
<dbReference type="PANTHER" id="PTHR15503">
    <property type="entry name" value="LDOC1 RELATED"/>
    <property type="match status" value="1"/>
</dbReference>
<accession>A0A699SC77</accession>
<organism evidence="1">
    <name type="scientific">Tanacetum cinerariifolium</name>
    <name type="common">Dalmatian daisy</name>
    <name type="synonym">Chrysanthemum cinerariifolium</name>
    <dbReference type="NCBI Taxonomy" id="118510"/>
    <lineage>
        <taxon>Eukaryota</taxon>
        <taxon>Viridiplantae</taxon>
        <taxon>Streptophyta</taxon>
        <taxon>Embryophyta</taxon>
        <taxon>Tracheophyta</taxon>
        <taxon>Spermatophyta</taxon>
        <taxon>Magnoliopsida</taxon>
        <taxon>eudicotyledons</taxon>
        <taxon>Gunneridae</taxon>
        <taxon>Pentapetalae</taxon>
        <taxon>asterids</taxon>
        <taxon>campanulids</taxon>
        <taxon>Asterales</taxon>
        <taxon>Asteraceae</taxon>
        <taxon>Asteroideae</taxon>
        <taxon>Anthemideae</taxon>
        <taxon>Anthemidinae</taxon>
        <taxon>Tanacetum</taxon>
    </lineage>
</organism>
<keyword evidence="1" id="KW-0695">RNA-directed DNA polymerase</keyword>
<proteinExistence type="predicted"/>
<dbReference type="AlphaFoldDB" id="A0A699SC77"/>
<dbReference type="PANTHER" id="PTHR15503:SF45">
    <property type="entry name" value="RNA-DIRECTED DNA POLYMERASE HOMOLOG"/>
    <property type="match status" value="1"/>
</dbReference>
<comment type="caution">
    <text evidence="1">The sequence shown here is derived from an EMBL/GenBank/DDBJ whole genome shotgun (WGS) entry which is preliminary data.</text>
</comment>
<dbReference type="EMBL" id="BKCJ011149811">
    <property type="protein sequence ID" value="GFC94625.1"/>
    <property type="molecule type" value="Genomic_DNA"/>
</dbReference>
<dbReference type="GO" id="GO:0003964">
    <property type="term" value="F:RNA-directed DNA polymerase activity"/>
    <property type="evidence" value="ECO:0007669"/>
    <property type="project" value="UniProtKB-KW"/>
</dbReference>
<dbReference type="InterPro" id="IPR043502">
    <property type="entry name" value="DNA/RNA_pol_sf"/>
</dbReference>
<feature type="non-terminal residue" evidence="1">
    <location>
        <position position="1"/>
    </location>
</feature>
<dbReference type="InterPro" id="IPR032567">
    <property type="entry name" value="RTL1-rel"/>
</dbReference>
<dbReference type="SUPFAM" id="SSF56672">
    <property type="entry name" value="DNA/RNA polymerases"/>
    <property type="match status" value="1"/>
</dbReference>
<reference evidence="1" key="1">
    <citation type="journal article" date="2019" name="Sci. Rep.">
        <title>Draft genome of Tanacetum cinerariifolium, the natural source of mosquito coil.</title>
        <authorList>
            <person name="Yamashiro T."/>
            <person name="Shiraishi A."/>
            <person name="Satake H."/>
            <person name="Nakayama K."/>
        </authorList>
    </citation>
    <scope>NUCLEOTIDE SEQUENCE</scope>
</reference>
<name>A0A699SC77_TANCI</name>
<protein>
    <submittedName>
        <fullName evidence="1">Putative reverse transcriptase domain-containing protein</fullName>
    </submittedName>
</protein>